<name>A0AAN9A059_HALRR</name>
<dbReference type="SUPFAM" id="SSF50814">
    <property type="entry name" value="Lipocalins"/>
    <property type="match status" value="1"/>
</dbReference>
<sequence>MRMIFSSTITGRNEEYDSQLTLQNPGKPSIIKYTIPLTFMEDEFQILATDYESFAIEYKCDPNGLLEKSESIWLLTREKNPSPLILQRAYAIMHRLGVDIRKLERVDQTCGGLDIADYPDYDYFSANPQVIPDTRRQQGYGSFDYIYQDGNQFQQAAAASPGGTVHVQHQSYPGRVTDSQGRRRQGQSQGAQRKKQNQRRQSVPNDDRITLGQSLATRLWRVLHTPVAK</sequence>
<dbReference type="Proteomes" id="UP001381693">
    <property type="component" value="Unassembled WGS sequence"/>
</dbReference>
<keyword evidence="4" id="KW-1185">Reference proteome</keyword>
<feature type="region of interest" description="Disordered" evidence="1">
    <location>
        <begin position="172"/>
        <end position="209"/>
    </location>
</feature>
<dbReference type="EMBL" id="JAXCGZ010020918">
    <property type="protein sequence ID" value="KAK7063174.1"/>
    <property type="molecule type" value="Genomic_DNA"/>
</dbReference>
<evidence type="ECO:0000313" key="4">
    <source>
        <dbReference type="Proteomes" id="UP001381693"/>
    </source>
</evidence>
<evidence type="ECO:0000259" key="2">
    <source>
        <dbReference type="Pfam" id="PF00061"/>
    </source>
</evidence>
<gene>
    <name evidence="3" type="ORF">SK128_027510</name>
</gene>
<dbReference type="Gene3D" id="2.40.128.20">
    <property type="match status" value="1"/>
</dbReference>
<organism evidence="3 4">
    <name type="scientific">Halocaridina rubra</name>
    <name type="common">Hawaiian red shrimp</name>
    <dbReference type="NCBI Taxonomy" id="373956"/>
    <lineage>
        <taxon>Eukaryota</taxon>
        <taxon>Metazoa</taxon>
        <taxon>Ecdysozoa</taxon>
        <taxon>Arthropoda</taxon>
        <taxon>Crustacea</taxon>
        <taxon>Multicrustacea</taxon>
        <taxon>Malacostraca</taxon>
        <taxon>Eumalacostraca</taxon>
        <taxon>Eucarida</taxon>
        <taxon>Decapoda</taxon>
        <taxon>Pleocyemata</taxon>
        <taxon>Caridea</taxon>
        <taxon>Atyoidea</taxon>
        <taxon>Atyidae</taxon>
        <taxon>Halocaridina</taxon>
    </lineage>
</organism>
<comment type="caution">
    <text evidence="3">The sequence shown here is derived from an EMBL/GenBank/DDBJ whole genome shotgun (WGS) entry which is preliminary data.</text>
</comment>
<dbReference type="InterPro" id="IPR000566">
    <property type="entry name" value="Lipocln_cytosolic_FA-bd_dom"/>
</dbReference>
<protein>
    <recommendedName>
        <fullName evidence="2">Lipocalin/cytosolic fatty-acid binding domain-containing protein</fullName>
    </recommendedName>
</protein>
<accession>A0AAN9A059</accession>
<dbReference type="AlphaFoldDB" id="A0AAN9A059"/>
<dbReference type="InterPro" id="IPR012674">
    <property type="entry name" value="Calycin"/>
</dbReference>
<reference evidence="3 4" key="1">
    <citation type="submission" date="2023-11" db="EMBL/GenBank/DDBJ databases">
        <title>Halocaridina rubra genome assembly.</title>
        <authorList>
            <person name="Smith C."/>
        </authorList>
    </citation>
    <scope>NUCLEOTIDE SEQUENCE [LARGE SCALE GENOMIC DNA]</scope>
    <source>
        <strain evidence="3">EP-1</strain>
        <tissue evidence="3">Whole</tissue>
    </source>
</reference>
<proteinExistence type="predicted"/>
<dbReference type="Pfam" id="PF00061">
    <property type="entry name" value="Lipocalin"/>
    <property type="match status" value="1"/>
</dbReference>
<evidence type="ECO:0000313" key="3">
    <source>
        <dbReference type="EMBL" id="KAK7063174.1"/>
    </source>
</evidence>
<evidence type="ECO:0000256" key="1">
    <source>
        <dbReference type="SAM" id="MobiDB-lite"/>
    </source>
</evidence>
<feature type="domain" description="Lipocalin/cytosolic fatty-acid binding" evidence="2">
    <location>
        <begin position="19"/>
        <end position="109"/>
    </location>
</feature>